<protein>
    <submittedName>
        <fullName evidence="1">Uncharacterized protein</fullName>
    </submittedName>
</protein>
<dbReference type="EMBL" id="BK015309">
    <property type="protein sequence ID" value="DAE00749.1"/>
    <property type="molecule type" value="Genomic_DNA"/>
</dbReference>
<name>A0A8S5P278_9CAUD</name>
<accession>A0A8S5P278</accession>
<evidence type="ECO:0000313" key="1">
    <source>
        <dbReference type="EMBL" id="DAE00749.1"/>
    </source>
</evidence>
<reference evidence="1" key="1">
    <citation type="journal article" date="2021" name="Proc. Natl. Acad. Sci. U.S.A.">
        <title>A Catalog of Tens of Thousands of Viruses from Human Metagenomes Reveals Hidden Associations with Chronic Diseases.</title>
        <authorList>
            <person name="Tisza M.J."/>
            <person name="Buck C.B."/>
        </authorList>
    </citation>
    <scope>NUCLEOTIDE SEQUENCE</scope>
    <source>
        <strain evidence="1">CtH3Y19</strain>
    </source>
</reference>
<organism evidence="1">
    <name type="scientific">Siphoviridae sp. ctH3Y19</name>
    <dbReference type="NCBI Taxonomy" id="2825419"/>
    <lineage>
        <taxon>Viruses</taxon>
        <taxon>Duplodnaviria</taxon>
        <taxon>Heunggongvirae</taxon>
        <taxon>Uroviricota</taxon>
        <taxon>Caudoviricetes</taxon>
    </lineage>
</organism>
<sequence length="71" mass="8295">MNRLTEKDDQGNWRLKGVRWEQLHEGQVITGELREKLYGALCKLMEYEDTGMDPEEVEEQMMRTFMGGGSL</sequence>
<proteinExistence type="predicted"/>